<accession>A0A6L7A1V8</accession>
<sequence>MVTINNARKILQRVDTLPLYLHAYAFHLNMRLERVLPADLLDIASENNLRGVKIHVLDGERFSLGNMDDKELSAFGDKARRLNLDIHIETSASDKASIDEAVAIALKTGASSVRFYPRYEGNLRDVLSIIANDIAYVRETYQDSGLTFTIEQHEDLKSHELVSLVKESEMESLSLLFDFANMINANEHPIDALKTMAPHITQVHIKDALIVKEPGGLGHKACISGQGDMPFKALLTHLICLGDDEPQVTAYGLEEEVDYYAPAFRFEDEDDNPWIPYRQMSETPLPENHLLDARLRKEKEDAINQINHVRNVLQQIK</sequence>
<dbReference type="PANTHER" id="PTHR12110">
    <property type="entry name" value="HYDROXYPYRUVATE ISOMERASE"/>
    <property type="match status" value="1"/>
</dbReference>
<evidence type="ECO:0000259" key="1">
    <source>
        <dbReference type="Pfam" id="PF01261"/>
    </source>
</evidence>
<dbReference type="InterPro" id="IPR036237">
    <property type="entry name" value="Xyl_isomerase-like_sf"/>
</dbReference>
<dbReference type="SUPFAM" id="SSF51658">
    <property type="entry name" value="Xylose isomerase-like"/>
    <property type="match status" value="1"/>
</dbReference>
<protein>
    <submittedName>
        <fullName evidence="2">TIM barrel protein</fullName>
    </submittedName>
</protein>
<dbReference type="Proteomes" id="UP000487258">
    <property type="component" value="Unassembled WGS sequence"/>
</dbReference>
<dbReference type="InterPro" id="IPR050312">
    <property type="entry name" value="IolE/XylAMocC-like"/>
</dbReference>
<gene>
    <name evidence="2" type="ORF">GQM04_20520</name>
</gene>
<comment type="caution">
    <text evidence="2">The sequence shown here is derived from an EMBL/GenBank/DDBJ whole genome shotgun (WGS) entry which is preliminary data.</text>
</comment>
<dbReference type="PANTHER" id="PTHR12110:SF53">
    <property type="entry name" value="BLR5974 PROTEIN"/>
    <property type="match status" value="1"/>
</dbReference>
<dbReference type="Gene3D" id="3.20.20.150">
    <property type="entry name" value="Divalent-metal-dependent TIM barrel enzymes"/>
    <property type="match status" value="1"/>
</dbReference>
<dbReference type="RefSeq" id="WP_096307272.1">
    <property type="nucleotide sequence ID" value="NZ_FZEX01000047.1"/>
</dbReference>
<evidence type="ECO:0000313" key="3">
    <source>
        <dbReference type="Proteomes" id="UP000487258"/>
    </source>
</evidence>
<dbReference type="InterPro" id="IPR013022">
    <property type="entry name" value="Xyl_isomerase-like_TIM-brl"/>
</dbReference>
<dbReference type="Pfam" id="PF01261">
    <property type="entry name" value="AP_endonuc_2"/>
    <property type="match status" value="1"/>
</dbReference>
<name>A0A6L7A1V8_ECOLX</name>
<organism evidence="2 3">
    <name type="scientific">Escherichia coli</name>
    <dbReference type="NCBI Taxonomy" id="562"/>
    <lineage>
        <taxon>Bacteria</taxon>
        <taxon>Pseudomonadati</taxon>
        <taxon>Pseudomonadota</taxon>
        <taxon>Gammaproteobacteria</taxon>
        <taxon>Enterobacterales</taxon>
        <taxon>Enterobacteriaceae</taxon>
        <taxon>Escherichia</taxon>
    </lineage>
</organism>
<proteinExistence type="predicted"/>
<feature type="non-terminal residue" evidence="2">
    <location>
        <position position="317"/>
    </location>
</feature>
<dbReference type="AlphaFoldDB" id="A0A6L7A1V8"/>
<reference evidence="2 3" key="1">
    <citation type="submission" date="2019-12" db="EMBL/GenBank/DDBJ databases">
        <title>Enteriobacteria Tanzani isolates_10432.</title>
        <authorList>
            <person name="Subbiah M."/>
            <person name="Call D."/>
        </authorList>
    </citation>
    <scope>NUCLEOTIDE SEQUENCE [LARGE SCALE GENOMIC DNA]</scope>
    <source>
        <strain evidence="2 3">10432wF6</strain>
    </source>
</reference>
<evidence type="ECO:0000313" key="2">
    <source>
        <dbReference type="EMBL" id="MWL47862.1"/>
    </source>
</evidence>
<dbReference type="EMBL" id="WTMY01000277">
    <property type="protein sequence ID" value="MWL47862.1"/>
    <property type="molecule type" value="Genomic_DNA"/>
</dbReference>
<feature type="domain" description="Xylose isomerase-like TIM barrel" evidence="1">
    <location>
        <begin position="44"/>
        <end position="238"/>
    </location>
</feature>